<dbReference type="GO" id="GO:0006817">
    <property type="term" value="P:phosphate ion transport"/>
    <property type="evidence" value="ECO:0007669"/>
    <property type="project" value="UniProtKB-KW"/>
</dbReference>
<dbReference type="GO" id="GO:0030643">
    <property type="term" value="P:intracellular phosphate ion homeostasis"/>
    <property type="evidence" value="ECO:0007669"/>
    <property type="project" value="InterPro"/>
</dbReference>
<dbReference type="GO" id="GO:0045936">
    <property type="term" value="P:negative regulation of phosphate metabolic process"/>
    <property type="evidence" value="ECO:0007669"/>
    <property type="project" value="InterPro"/>
</dbReference>
<evidence type="ECO:0000256" key="1">
    <source>
        <dbReference type="ARBA" id="ARBA00004496"/>
    </source>
</evidence>
<comment type="function">
    <text evidence="7">Plays a role in the regulation of phosphate uptake.</text>
</comment>
<evidence type="ECO:0000256" key="7">
    <source>
        <dbReference type="PIRNR" id="PIRNR003107"/>
    </source>
</evidence>
<feature type="domain" description="PhoU" evidence="8">
    <location>
        <begin position="18"/>
        <end position="105"/>
    </location>
</feature>
<evidence type="ECO:0000313" key="10">
    <source>
        <dbReference type="Proteomes" id="UP000243333"/>
    </source>
</evidence>
<dbReference type="NCBIfam" id="TIGR02135">
    <property type="entry name" value="phoU_full"/>
    <property type="match status" value="1"/>
</dbReference>
<accession>A0A1G7IWK1</accession>
<evidence type="ECO:0000256" key="3">
    <source>
        <dbReference type="ARBA" id="ARBA00011738"/>
    </source>
</evidence>
<dbReference type="PANTHER" id="PTHR42930:SF3">
    <property type="entry name" value="PHOSPHATE-SPECIFIC TRANSPORT SYSTEM ACCESSORY PROTEIN PHOU"/>
    <property type="match status" value="1"/>
</dbReference>
<evidence type="ECO:0000256" key="5">
    <source>
        <dbReference type="ARBA" id="ARBA00022490"/>
    </source>
</evidence>
<keyword evidence="4 7" id="KW-0813">Transport</keyword>
<reference evidence="10" key="1">
    <citation type="submission" date="2016-10" db="EMBL/GenBank/DDBJ databases">
        <authorList>
            <person name="Varghese N."/>
            <person name="Submissions S."/>
        </authorList>
    </citation>
    <scope>NUCLEOTIDE SEQUENCE [LARGE SCALE GENOMIC DNA]</scope>
    <source>
        <strain evidence="10">DSM 23256</strain>
    </source>
</reference>
<dbReference type="STRING" id="1123285.SAMN05660235_00672"/>
<dbReference type="InterPro" id="IPR026022">
    <property type="entry name" value="PhoU_dom"/>
</dbReference>
<name>A0A1G7IWK1_9FIRM</name>
<dbReference type="SUPFAM" id="SSF109755">
    <property type="entry name" value="PhoU-like"/>
    <property type="match status" value="1"/>
</dbReference>
<dbReference type="Proteomes" id="UP000243333">
    <property type="component" value="Unassembled WGS sequence"/>
</dbReference>
<evidence type="ECO:0000259" key="8">
    <source>
        <dbReference type="Pfam" id="PF01895"/>
    </source>
</evidence>
<dbReference type="Pfam" id="PF01895">
    <property type="entry name" value="PhoU"/>
    <property type="match status" value="2"/>
</dbReference>
<dbReference type="PIRSF" id="PIRSF003107">
    <property type="entry name" value="PhoU"/>
    <property type="match status" value="1"/>
</dbReference>
<keyword evidence="5 7" id="KW-0963">Cytoplasm</keyword>
<dbReference type="Gene3D" id="1.20.58.220">
    <property type="entry name" value="Phosphate transport system protein phou homolog 2, domain 2"/>
    <property type="match status" value="1"/>
</dbReference>
<feature type="domain" description="PhoU" evidence="8">
    <location>
        <begin position="121"/>
        <end position="206"/>
    </location>
</feature>
<comment type="subcellular location">
    <subcellularLocation>
        <location evidence="1 7">Cytoplasm</location>
    </subcellularLocation>
</comment>
<keyword evidence="6 7" id="KW-0592">Phosphate transport</keyword>
<keyword evidence="10" id="KW-1185">Reference proteome</keyword>
<gene>
    <name evidence="9" type="ORF">SAMN05660235_00672</name>
</gene>
<comment type="subunit">
    <text evidence="3 7">Homodimer.</text>
</comment>
<organism evidence="9 10">
    <name type="scientific">Sporolituus thermophilus DSM 23256</name>
    <dbReference type="NCBI Taxonomy" id="1123285"/>
    <lineage>
        <taxon>Bacteria</taxon>
        <taxon>Bacillati</taxon>
        <taxon>Bacillota</taxon>
        <taxon>Negativicutes</taxon>
        <taxon>Selenomonadales</taxon>
        <taxon>Sporomusaceae</taxon>
        <taxon>Sporolituus</taxon>
    </lineage>
</organism>
<protein>
    <recommendedName>
        <fullName evidence="7">Phosphate-specific transport system accessory protein PhoU</fullName>
    </recommendedName>
</protein>
<dbReference type="FunFam" id="1.20.58.220:FF:000004">
    <property type="entry name" value="Phosphate-specific transport system accessory protein PhoU"/>
    <property type="match status" value="1"/>
</dbReference>
<dbReference type="GO" id="GO:0005737">
    <property type="term" value="C:cytoplasm"/>
    <property type="evidence" value="ECO:0007669"/>
    <property type="project" value="UniProtKB-SubCell"/>
</dbReference>
<proteinExistence type="inferred from homology"/>
<evidence type="ECO:0000256" key="4">
    <source>
        <dbReference type="ARBA" id="ARBA00022448"/>
    </source>
</evidence>
<dbReference type="InterPro" id="IPR028366">
    <property type="entry name" value="PhoU"/>
</dbReference>
<evidence type="ECO:0000313" key="9">
    <source>
        <dbReference type="EMBL" id="SDF16679.1"/>
    </source>
</evidence>
<dbReference type="EMBL" id="FNBU01000003">
    <property type="protein sequence ID" value="SDF16679.1"/>
    <property type="molecule type" value="Genomic_DNA"/>
</dbReference>
<evidence type="ECO:0000256" key="2">
    <source>
        <dbReference type="ARBA" id="ARBA00008107"/>
    </source>
</evidence>
<dbReference type="AlphaFoldDB" id="A0A1G7IWK1"/>
<sequence length="218" mass="24981">MVTRQSYDQELEALRQELLRMGNAVAMAIEDAVQSLAKQDVNLARKVIEGDDIIDKMEVDIEDKCMVLIARQQPLARDLRIISTGLKITTDLERIGDHAYDIANVTLRLAHQPLIKPLVDIPRMAGMAQKMLHNALEAYFKLDITLAEQVCLADDEVDNLYQQIFRELLTYMMEDPRTISQATQLIFVGRYLERIADHATNIAEWVIYLVTGQRLRKK</sequence>
<comment type="similarity">
    <text evidence="2 7">Belongs to the PhoU family.</text>
</comment>
<dbReference type="OrthoDB" id="9814256at2"/>
<evidence type="ECO:0000256" key="6">
    <source>
        <dbReference type="ARBA" id="ARBA00022592"/>
    </source>
</evidence>
<dbReference type="InterPro" id="IPR038078">
    <property type="entry name" value="PhoU-like_sf"/>
</dbReference>
<dbReference type="PANTHER" id="PTHR42930">
    <property type="entry name" value="PHOSPHATE-SPECIFIC TRANSPORT SYSTEM ACCESSORY PROTEIN PHOU"/>
    <property type="match status" value="1"/>
</dbReference>